<keyword evidence="6 7" id="KW-0472">Membrane</keyword>
<dbReference type="GO" id="GO:0005886">
    <property type="term" value="C:plasma membrane"/>
    <property type="evidence" value="ECO:0007669"/>
    <property type="project" value="UniProtKB-SubCell"/>
</dbReference>
<evidence type="ECO:0000313" key="9">
    <source>
        <dbReference type="EMBL" id="VZO35744.1"/>
    </source>
</evidence>
<feature type="domain" description="ABC transmembrane type-1" evidence="8">
    <location>
        <begin position="113"/>
        <end position="325"/>
    </location>
</feature>
<evidence type="ECO:0000256" key="7">
    <source>
        <dbReference type="RuleBase" id="RU363032"/>
    </source>
</evidence>
<proteinExistence type="inferred from homology"/>
<keyword evidence="2 7" id="KW-0813">Transport</keyword>
<evidence type="ECO:0000256" key="4">
    <source>
        <dbReference type="ARBA" id="ARBA00022692"/>
    </source>
</evidence>
<dbReference type="SUPFAM" id="SSF161098">
    <property type="entry name" value="MetI-like"/>
    <property type="match status" value="1"/>
</dbReference>
<sequence length="336" mass="37123">MSGAASFTTGSTDGCVFPHDRIAFHMSSPALGISVPETPRATARRKKFWRNVGIFLLVAGPNYLVLMVFTYRPMFLSFYYSLLNWNLGSEVAQFIGLGNYVEWVNDPETPRVLLTTFVYALFTVVGGMVGGLALALALNRKLVGRGIVRTVTFAPYVLSGIAVGFLWMYIFNPNIGLLSIMLGWFDVASPEWFTQQPWPLLMIIIVTLWKHVGYVALIYLAGLQSVPQDLRDAAALDGAGHLRTFSRITLPLLGPITFFLLVTLTLSALQSFDLIRAMTNGGPLGSTKTLMFQVYVEGFQIGRAGYGSAVATVLFVVLLAITVIQMKFVERRVHYQ</sequence>
<comment type="subcellular location">
    <subcellularLocation>
        <location evidence="1 7">Cell membrane</location>
        <topology evidence="1 7">Multi-pass membrane protein</topology>
    </subcellularLocation>
</comment>
<evidence type="ECO:0000256" key="3">
    <source>
        <dbReference type="ARBA" id="ARBA00022475"/>
    </source>
</evidence>
<dbReference type="GO" id="GO:0055085">
    <property type="term" value="P:transmembrane transport"/>
    <property type="evidence" value="ECO:0007669"/>
    <property type="project" value="InterPro"/>
</dbReference>
<protein>
    <submittedName>
        <fullName evidence="9">sn-glycerol-3-phosphate transport system permease protein UgpA</fullName>
    </submittedName>
</protein>
<comment type="similarity">
    <text evidence="7">Belongs to the binding-protein-dependent transport system permease family.</text>
</comment>
<keyword evidence="4 7" id="KW-0812">Transmembrane</keyword>
<dbReference type="InterPro" id="IPR000515">
    <property type="entry name" value="MetI-like"/>
</dbReference>
<evidence type="ECO:0000259" key="8">
    <source>
        <dbReference type="PROSITE" id="PS50928"/>
    </source>
</evidence>
<evidence type="ECO:0000256" key="1">
    <source>
        <dbReference type="ARBA" id="ARBA00004651"/>
    </source>
</evidence>
<feature type="transmembrane region" description="Helical" evidence="7">
    <location>
        <begin position="198"/>
        <end position="221"/>
    </location>
</feature>
<dbReference type="PANTHER" id="PTHR30193:SF37">
    <property type="entry name" value="INNER MEMBRANE ABC TRANSPORTER PERMEASE PROTEIN YCJO"/>
    <property type="match status" value="1"/>
</dbReference>
<evidence type="ECO:0000313" key="10">
    <source>
        <dbReference type="Proteomes" id="UP000419743"/>
    </source>
</evidence>
<feature type="transmembrane region" description="Helical" evidence="7">
    <location>
        <begin position="150"/>
        <end position="171"/>
    </location>
</feature>
<feature type="transmembrane region" description="Helical" evidence="7">
    <location>
        <begin position="117"/>
        <end position="138"/>
    </location>
</feature>
<dbReference type="PANTHER" id="PTHR30193">
    <property type="entry name" value="ABC TRANSPORTER PERMEASE PROTEIN"/>
    <property type="match status" value="1"/>
</dbReference>
<dbReference type="Pfam" id="PF00528">
    <property type="entry name" value="BPD_transp_1"/>
    <property type="match status" value="1"/>
</dbReference>
<keyword evidence="10" id="KW-1185">Reference proteome</keyword>
<dbReference type="Gene3D" id="1.10.3720.10">
    <property type="entry name" value="MetI-like"/>
    <property type="match status" value="1"/>
</dbReference>
<keyword evidence="3" id="KW-1003">Cell membrane</keyword>
<feature type="transmembrane region" description="Helical" evidence="7">
    <location>
        <begin position="48"/>
        <end position="71"/>
    </location>
</feature>
<name>A0A7M4DFQ1_9MICO</name>
<dbReference type="EMBL" id="CACRYJ010000016">
    <property type="protein sequence ID" value="VZO35744.1"/>
    <property type="molecule type" value="Genomic_DNA"/>
</dbReference>
<feature type="transmembrane region" description="Helical" evidence="7">
    <location>
        <begin position="250"/>
        <end position="269"/>
    </location>
</feature>
<dbReference type="PROSITE" id="PS50928">
    <property type="entry name" value="ABC_TM1"/>
    <property type="match status" value="1"/>
</dbReference>
<feature type="transmembrane region" description="Helical" evidence="7">
    <location>
        <begin position="304"/>
        <end position="324"/>
    </location>
</feature>
<dbReference type="CDD" id="cd06261">
    <property type="entry name" value="TM_PBP2"/>
    <property type="match status" value="1"/>
</dbReference>
<comment type="caution">
    <text evidence="9">The sequence shown here is derived from an EMBL/GenBank/DDBJ whole genome shotgun (WGS) entry which is preliminary data.</text>
</comment>
<accession>A0A7M4DFQ1</accession>
<evidence type="ECO:0000256" key="5">
    <source>
        <dbReference type="ARBA" id="ARBA00022989"/>
    </source>
</evidence>
<gene>
    <name evidence="9" type="primary">ugpA_3</name>
    <name evidence="9" type="ORF">HALOF300_00942</name>
</gene>
<reference evidence="9 10" key="1">
    <citation type="submission" date="2019-11" db="EMBL/GenBank/DDBJ databases">
        <authorList>
            <person name="Criscuolo A."/>
        </authorList>
    </citation>
    <scope>NUCLEOTIDE SEQUENCE [LARGE SCALE GENOMIC DNA]</scope>
    <source>
        <strain evidence="9">CIP111667</strain>
    </source>
</reference>
<evidence type="ECO:0000256" key="6">
    <source>
        <dbReference type="ARBA" id="ARBA00023136"/>
    </source>
</evidence>
<keyword evidence="5 7" id="KW-1133">Transmembrane helix</keyword>
<dbReference type="InterPro" id="IPR035906">
    <property type="entry name" value="MetI-like_sf"/>
</dbReference>
<organism evidence="9 10">
    <name type="scientific">Occultella aeris</name>
    <dbReference type="NCBI Taxonomy" id="2761496"/>
    <lineage>
        <taxon>Bacteria</taxon>
        <taxon>Bacillati</taxon>
        <taxon>Actinomycetota</taxon>
        <taxon>Actinomycetes</taxon>
        <taxon>Micrococcales</taxon>
        <taxon>Ruaniaceae</taxon>
        <taxon>Occultella</taxon>
    </lineage>
</organism>
<dbReference type="InterPro" id="IPR051393">
    <property type="entry name" value="ABC_transporter_permease"/>
</dbReference>
<dbReference type="AlphaFoldDB" id="A0A7M4DFQ1"/>
<dbReference type="Proteomes" id="UP000419743">
    <property type="component" value="Unassembled WGS sequence"/>
</dbReference>
<evidence type="ECO:0000256" key="2">
    <source>
        <dbReference type="ARBA" id="ARBA00022448"/>
    </source>
</evidence>